<dbReference type="AlphaFoldDB" id="A0A0K1ES71"/>
<proteinExistence type="predicted"/>
<name>A0A0K1ES71_CHOCO</name>
<sequence length="182" mass="19521">MSWAIAALILVALIAIVVLRGARKYRRLLAPEHLLELGGGLARLKEAVFSAPPDLAEPDPERHSFVSSAQLILAYTCSRPHEAHQHHLSLSYRGGPLALGAAGVVIAFCARLLGAPVEHLQVGRSDRGVYHIAWALDDPAHEALRNATLAIPTIAEMPSVMAVCFQDARRLGPIARIPSAPT</sequence>
<dbReference type="OrthoDB" id="5510509at2"/>
<dbReference type="KEGG" id="ccro:CMC5_079410"/>
<dbReference type="RefSeq" id="WP_050435136.1">
    <property type="nucleotide sequence ID" value="NZ_CP012159.1"/>
</dbReference>
<protein>
    <submittedName>
        <fullName evidence="1">Uncharacterized protein</fullName>
    </submittedName>
</protein>
<reference evidence="1 2" key="1">
    <citation type="submission" date="2015-07" db="EMBL/GenBank/DDBJ databases">
        <title>Genome analysis of myxobacterium Chondromyces crocatus Cm c5 reveals a high potential for natural compound synthesis and the genetic basis for the loss of fruiting body formation.</title>
        <authorList>
            <person name="Zaburannyi N."/>
            <person name="Bunk B."/>
            <person name="Maier J."/>
            <person name="Overmann J."/>
            <person name="Mueller R."/>
        </authorList>
    </citation>
    <scope>NUCLEOTIDE SEQUENCE [LARGE SCALE GENOMIC DNA]</scope>
    <source>
        <strain evidence="1 2">Cm c5</strain>
    </source>
</reference>
<evidence type="ECO:0000313" key="2">
    <source>
        <dbReference type="Proteomes" id="UP000067626"/>
    </source>
</evidence>
<accession>A0A0K1ES71</accession>
<gene>
    <name evidence="1" type="ORF">CMC5_079410</name>
</gene>
<dbReference type="EMBL" id="CP012159">
    <property type="protein sequence ID" value="AKT43706.1"/>
    <property type="molecule type" value="Genomic_DNA"/>
</dbReference>
<dbReference type="Proteomes" id="UP000067626">
    <property type="component" value="Chromosome"/>
</dbReference>
<organism evidence="1 2">
    <name type="scientific">Chondromyces crocatus</name>
    <dbReference type="NCBI Taxonomy" id="52"/>
    <lineage>
        <taxon>Bacteria</taxon>
        <taxon>Pseudomonadati</taxon>
        <taxon>Myxococcota</taxon>
        <taxon>Polyangia</taxon>
        <taxon>Polyangiales</taxon>
        <taxon>Polyangiaceae</taxon>
        <taxon>Chondromyces</taxon>
    </lineage>
</organism>
<dbReference type="STRING" id="52.CMC5_079410"/>
<keyword evidence="2" id="KW-1185">Reference proteome</keyword>
<evidence type="ECO:0000313" key="1">
    <source>
        <dbReference type="EMBL" id="AKT43706.1"/>
    </source>
</evidence>